<evidence type="ECO:0000256" key="3">
    <source>
        <dbReference type="ARBA" id="ARBA00022692"/>
    </source>
</evidence>
<keyword evidence="9" id="KW-0325">Glycoprotein</keyword>
<feature type="transmembrane region" description="Helical" evidence="12">
    <location>
        <begin position="37"/>
        <end position="61"/>
    </location>
</feature>
<feature type="transmembrane region" description="Helical" evidence="12">
    <location>
        <begin position="296"/>
        <end position="318"/>
    </location>
</feature>
<keyword evidence="7" id="KW-1015">Disulfide bond</keyword>
<keyword evidence="10 11" id="KW-0807">Transducer</keyword>
<dbReference type="GO" id="GO:0001594">
    <property type="term" value="F:trace-amine receptor activity"/>
    <property type="evidence" value="ECO:0007669"/>
    <property type="project" value="InterPro"/>
</dbReference>
<feature type="transmembrane region" description="Helical" evidence="12">
    <location>
        <begin position="148"/>
        <end position="174"/>
    </location>
</feature>
<dbReference type="Ensembl" id="ENSECRT00000000962.1">
    <property type="protein sequence ID" value="ENSECRP00000000941.1"/>
    <property type="gene ID" value="ENSECRG00000000645.1"/>
</dbReference>
<dbReference type="GO" id="GO:0005886">
    <property type="term" value="C:plasma membrane"/>
    <property type="evidence" value="ECO:0007669"/>
    <property type="project" value="UniProtKB-SubCell"/>
</dbReference>
<keyword evidence="15" id="KW-1185">Reference proteome</keyword>
<evidence type="ECO:0000256" key="11">
    <source>
        <dbReference type="RuleBase" id="RU000688"/>
    </source>
</evidence>
<evidence type="ECO:0000313" key="14">
    <source>
        <dbReference type="Ensembl" id="ENSECRP00000000941.1"/>
    </source>
</evidence>
<reference evidence="14" key="1">
    <citation type="submission" date="2021-06" db="EMBL/GenBank/DDBJ databases">
        <authorList>
            <consortium name="Wellcome Sanger Institute Data Sharing"/>
        </authorList>
    </citation>
    <scope>NUCLEOTIDE SEQUENCE [LARGE SCALE GENOMIC DNA]</scope>
</reference>
<dbReference type="PROSITE" id="PS00237">
    <property type="entry name" value="G_PROTEIN_RECEP_F1_1"/>
    <property type="match status" value="1"/>
</dbReference>
<evidence type="ECO:0000256" key="12">
    <source>
        <dbReference type="SAM" id="Phobius"/>
    </source>
</evidence>
<comment type="subcellular location">
    <subcellularLocation>
        <location evidence="1">Cell membrane</location>
        <topology evidence="1">Multi-pass membrane protein</topology>
    </subcellularLocation>
</comment>
<keyword evidence="8 11" id="KW-0675">Receptor</keyword>
<keyword evidence="6 12" id="KW-0472">Membrane</keyword>
<reference evidence="14" key="3">
    <citation type="submission" date="2025-09" db="UniProtKB">
        <authorList>
            <consortium name="Ensembl"/>
        </authorList>
    </citation>
    <scope>IDENTIFICATION</scope>
</reference>
<keyword evidence="4 12" id="KW-1133">Transmembrane helix</keyword>
<dbReference type="SMART" id="SM01381">
    <property type="entry name" value="7TM_GPCR_Srsx"/>
    <property type="match status" value="1"/>
</dbReference>
<accession>A0A8C4X2M3</accession>
<gene>
    <name evidence="14" type="primary">LOC114649467</name>
</gene>
<evidence type="ECO:0000256" key="7">
    <source>
        <dbReference type="ARBA" id="ARBA00023157"/>
    </source>
</evidence>
<dbReference type="FunFam" id="1.20.1070.10:FF:000030">
    <property type="entry name" value="trace amine-associated receptor 1"/>
    <property type="match status" value="1"/>
</dbReference>
<evidence type="ECO:0000256" key="5">
    <source>
        <dbReference type="ARBA" id="ARBA00023040"/>
    </source>
</evidence>
<evidence type="ECO:0000256" key="1">
    <source>
        <dbReference type="ARBA" id="ARBA00004651"/>
    </source>
</evidence>
<comment type="similarity">
    <text evidence="11">Belongs to the G-protein coupled receptor 1 family.</text>
</comment>
<reference evidence="14" key="2">
    <citation type="submission" date="2025-08" db="UniProtKB">
        <authorList>
            <consortium name="Ensembl"/>
        </authorList>
    </citation>
    <scope>IDENTIFICATION</scope>
</reference>
<sequence length="346" mass="39472">MEEINITELLLQEKLHFCFKSTNISCPKNIRSSGAYAALYLFFLTGTLITICGNLLVIISVSHFKQLHTPTNFLVLSLAITDFLLGVCVMPISMVRTVETCWYFGNTVCVIHSYFDFALCTISICHLIFISIDRYHAVCNPLFYSSKITVYVALFFIFVGWAVPLIYTAGLFYFKGNLEGNEDYDPCPGDCLVLLNSLWGVLDTLLTFFVPCLIMLNVYGKIFMVAKQHAIAIRSITNWPVNEKKQITIQNKERKATKTLGIVMGVFCLCWLPFFVNNLIAPYISLVTPPMIVDAFGWLGYFNSGFNPIIYGFFYPWFRKALKIIYTLEIFKSDSSLIKLFPDIYH</sequence>
<evidence type="ECO:0000256" key="4">
    <source>
        <dbReference type="ARBA" id="ARBA00022989"/>
    </source>
</evidence>
<dbReference type="AlphaFoldDB" id="A0A8C4X2M3"/>
<name>A0A8C4X2M3_ERPCA</name>
<dbReference type="CDD" id="cd15055">
    <property type="entry name" value="7tmA_TAARs"/>
    <property type="match status" value="1"/>
</dbReference>
<keyword evidence="3 11" id="KW-0812">Transmembrane</keyword>
<evidence type="ECO:0000256" key="10">
    <source>
        <dbReference type="ARBA" id="ARBA00023224"/>
    </source>
</evidence>
<dbReference type="PROSITE" id="PS50262">
    <property type="entry name" value="G_PROTEIN_RECEP_F1_2"/>
    <property type="match status" value="1"/>
</dbReference>
<feature type="transmembrane region" description="Helical" evidence="12">
    <location>
        <begin position="114"/>
        <end position="136"/>
    </location>
</feature>
<feature type="transmembrane region" description="Helical" evidence="12">
    <location>
        <begin position="73"/>
        <end position="94"/>
    </location>
</feature>
<protein>
    <submittedName>
        <fullName evidence="14">Trace amine-associated receptor 13c-like</fullName>
    </submittedName>
</protein>
<evidence type="ECO:0000256" key="2">
    <source>
        <dbReference type="ARBA" id="ARBA00022475"/>
    </source>
</evidence>
<feature type="transmembrane region" description="Helical" evidence="12">
    <location>
        <begin position="260"/>
        <end position="284"/>
    </location>
</feature>
<dbReference type="PANTHER" id="PTHR24249:SF307">
    <property type="entry name" value="TRACE AMINE-ASSOCIATED RECEPTOR 5"/>
    <property type="match status" value="1"/>
</dbReference>
<dbReference type="PRINTS" id="PR00237">
    <property type="entry name" value="GPCRRHODOPSN"/>
</dbReference>
<dbReference type="PANTHER" id="PTHR24249">
    <property type="entry name" value="HISTAMINE RECEPTOR-RELATED G-PROTEIN COUPLED RECEPTOR"/>
    <property type="match status" value="1"/>
</dbReference>
<proteinExistence type="inferred from homology"/>
<dbReference type="SUPFAM" id="SSF81321">
    <property type="entry name" value="Family A G protein-coupled receptor-like"/>
    <property type="match status" value="1"/>
</dbReference>
<dbReference type="InterPro" id="IPR000276">
    <property type="entry name" value="GPCR_Rhodpsn"/>
</dbReference>
<evidence type="ECO:0000256" key="8">
    <source>
        <dbReference type="ARBA" id="ARBA00023170"/>
    </source>
</evidence>
<dbReference type="Pfam" id="PF00001">
    <property type="entry name" value="7tm_1"/>
    <property type="match status" value="1"/>
</dbReference>
<dbReference type="InterPro" id="IPR009132">
    <property type="entry name" value="TAAR_fam"/>
</dbReference>
<dbReference type="Proteomes" id="UP000694620">
    <property type="component" value="Chromosome 3"/>
</dbReference>
<keyword evidence="5 11" id="KW-0297">G-protein coupled receptor</keyword>
<evidence type="ECO:0000259" key="13">
    <source>
        <dbReference type="PROSITE" id="PS50262"/>
    </source>
</evidence>
<dbReference type="PRINTS" id="PR01830">
    <property type="entry name" value="TRACEAMINER"/>
</dbReference>
<dbReference type="InterPro" id="IPR017452">
    <property type="entry name" value="GPCR_Rhodpsn_7TM"/>
</dbReference>
<organism evidence="14 15">
    <name type="scientific">Erpetoichthys calabaricus</name>
    <name type="common">Rope fish</name>
    <name type="synonym">Calamoichthys calabaricus</name>
    <dbReference type="NCBI Taxonomy" id="27687"/>
    <lineage>
        <taxon>Eukaryota</taxon>
        <taxon>Metazoa</taxon>
        <taxon>Chordata</taxon>
        <taxon>Craniata</taxon>
        <taxon>Vertebrata</taxon>
        <taxon>Euteleostomi</taxon>
        <taxon>Actinopterygii</taxon>
        <taxon>Polypteriformes</taxon>
        <taxon>Polypteridae</taxon>
        <taxon>Erpetoichthys</taxon>
    </lineage>
</organism>
<evidence type="ECO:0000256" key="6">
    <source>
        <dbReference type="ARBA" id="ARBA00023136"/>
    </source>
</evidence>
<dbReference type="InterPro" id="IPR050569">
    <property type="entry name" value="TAAR"/>
</dbReference>
<keyword evidence="2" id="KW-1003">Cell membrane</keyword>
<evidence type="ECO:0000256" key="9">
    <source>
        <dbReference type="ARBA" id="ARBA00023180"/>
    </source>
</evidence>
<dbReference type="Gene3D" id="1.20.1070.10">
    <property type="entry name" value="Rhodopsin 7-helix transmembrane proteins"/>
    <property type="match status" value="1"/>
</dbReference>
<feature type="domain" description="G-protein coupled receptors family 1 profile" evidence="13">
    <location>
        <begin position="53"/>
        <end position="311"/>
    </location>
</feature>
<evidence type="ECO:0000313" key="15">
    <source>
        <dbReference type="Proteomes" id="UP000694620"/>
    </source>
</evidence>
<feature type="transmembrane region" description="Helical" evidence="12">
    <location>
        <begin position="194"/>
        <end position="219"/>
    </location>
</feature>
<dbReference type="GeneTree" id="ENSGT00940000161258"/>